<evidence type="ECO:0000313" key="1">
    <source>
        <dbReference type="EMBL" id="MDA4179005.1"/>
    </source>
</evidence>
<name>A0AAW5Z8A7_ECOLX</name>
<feature type="non-terminal residue" evidence="1">
    <location>
        <position position="80"/>
    </location>
</feature>
<feature type="non-terminal residue" evidence="1">
    <location>
        <position position="1"/>
    </location>
</feature>
<dbReference type="RefSeq" id="WP_333780110.1">
    <property type="nucleotide sequence ID" value="NZ_JANWOR010000484.1"/>
</dbReference>
<reference evidence="1" key="1">
    <citation type="submission" date="2022-08" db="EMBL/GenBank/DDBJ databases">
        <title>Genome sequencing of human pathogens.</title>
        <authorList>
            <person name="Cao X."/>
        </authorList>
    </citation>
    <scope>NUCLEOTIDE SEQUENCE</scope>
    <source>
        <strain evidence="1">EC16126</strain>
    </source>
</reference>
<proteinExistence type="predicted"/>
<dbReference type="EMBL" id="JANWOR010000484">
    <property type="protein sequence ID" value="MDA4179005.1"/>
    <property type="molecule type" value="Genomic_DNA"/>
</dbReference>
<dbReference type="Proteomes" id="UP001211064">
    <property type="component" value="Unassembled WGS sequence"/>
</dbReference>
<dbReference type="Gene3D" id="1.25.40.10">
    <property type="entry name" value="Tetratricopeptide repeat domain"/>
    <property type="match status" value="1"/>
</dbReference>
<dbReference type="AlphaFoldDB" id="A0AAW5Z8A7"/>
<protein>
    <submittedName>
        <fullName evidence="1">Cellulose biosynthesis protein BcsC</fullName>
    </submittedName>
</protein>
<evidence type="ECO:0000313" key="2">
    <source>
        <dbReference type="Proteomes" id="UP001211064"/>
    </source>
</evidence>
<dbReference type="InterPro" id="IPR011990">
    <property type="entry name" value="TPR-like_helical_dom_sf"/>
</dbReference>
<dbReference type="SUPFAM" id="SSF48452">
    <property type="entry name" value="TPR-like"/>
    <property type="match status" value="1"/>
</dbReference>
<gene>
    <name evidence="1" type="ORF">NY836_16715</name>
</gene>
<comment type="caution">
    <text evidence="1">The sequence shown here is derived from an EMBL/GenBank/DDBJ whole genome shotgun (WGS) entry which is preliminary data.</text>
</comment>
<sequence length="80" mass="9094">QGKWAQAAALQWQRLALDPGSVWITYRLSQDLWQAGQRSQADTLMRNLAQQKPNDPEQVYAYGLYLSGHDQDRAALAHIN</sequence>
<accession>A0AAW5Z8A7</accession>
<organism evidence="1 2">
    <name type="scientific">Escherichia coli</name>
    <dbReference type="NCBI Taxonomy" id="562"/>
    <lineage>
        <taxon>Bacteria</taxon>
        <taxon>Pseudomonadati</taxon>
        <taxon>Pseudomonadota</taxon>
        <taxon>Gammaproteobacteria</taxon>
        <taxon>Enterobacterales</taxon>
        <taxon>Enterobacteriaceae</taxon>
        <taxon>Escherichia</taxon>
    </lineage>
</organism>
<dbReference type="Pfam" id="PF14559">
    <property type="entry name" value="TPR_19"/>
    <property type="match status" value="1"/>
</dbReference>